<evidence type="ECO:0000256" key="3">
    <source>
        <dbReference type="ARBA" id="ARBA00022722"/>
    </source>
</evidence>
<evidence type="ECO:0000256" key="7">
    <source>
        <dbReference type="ARBA" id="ARBA00038093"/>
    </source>
</evidence>
<reference evidence="9 10" key="1">
    <citation type="journal article" date="2016" name="Nat. Commun.">
        <title>Thousands of microbial genomes shed light on interconnected biogeochemical processes in an aquifer system.</title>
        <authorList>
            <person name="Anantharaman K."/>
            <person name="Brown C.T."/>
            <person name="Hug L.A."/>
            <person name="Sharon I."/>
            <person name="Castelle C.J."/>
            <person name="Probst A.J."/>
            <person name="Thomas B.C."/>
            <person name="Singh A."/>
            <person name="Wilkins M.J."/>
            <person name="Karaoz U."/>
            <person name="Brodie E.L."/>
            <person name="Williams K.H."/>
            <person name="Hubbard S.S."/>
            <person name="Banfield J.F."/>
        </authorList>
    </citation>
    <scope>NUCLEOTIDE SEQUENCE [LARGE SCALE GENOMIC DNA]</scope>
</reference>
<dbReference type="EMBL" id="MFBN01000049">
    <property type="protein sequence ID" value="OGD94349.1"/>
    <property type="molecule type" value="Genomic_DNA"/>
</dbReference>
<evidence type="ECO:0000256" key="2">
    <source>
        <dbReference type="ARBA" id="ARBA00022649"/>
    </source>
</evidence>
<keyword evidence="3" id="KW-0540">Nuclease</keyword>
<evidence type="ECO:0000256" key="1">
    <source>
        <dbReference type="ARBA" id="ARBA00001946"/>
    </source>
</evidence>
<proteinExistence type="inferred from homology"/>
<protein>
    <recommendedName>
        <fullName evidence="8">PIN domain-containing protein</fullName>
    </recommendedName>
</protein>
<sequence>MGKILLDTSIIIDFLRRKDKVKTRLFSLSKSDYSLYISIITHTELYAGKSIWESQKAQEELEALFSGIDILPLETAISKKAGELKARFDLNLLDAIIAATAIIHNLPLATLNLKDFQKIKAVSLFKEES</sequence>
<organism evidence="9 10">
    <name type="scientific">Candidatus Curtissbacteria bacterium RIFCSPLOWO2_01_FULL_37_9</name>
    <dbReference type="NCBI Taxonomy" id="1797724"/>
    <lineage>
        <taxon>Bacteria</taxon>
        <taxon>Candidatus Curtissiibacteriota</taxon>
    </lineage>
</organism>
<dbReference type="Proteomes" id="UP000178336">
    <property type="component" value="Unassembled WGS sequence"/>
</dbReference>
<dbReference type="InterPro" id="IPR029060">
    <property type="entry name" value="PIN-like_dom_sf"/>
</dbReference>
<dbReference type="GO" id="GO:0016787">
    <property type="term" value="F:hydrolase activity"/>
    <property type="evidence" value="ECO:0007669"/>
    <property type="project" value="UniProtKB-KW"/>
</dbReference>
<dbReference type="AlphaFoldDB" id="A0A1F5GR99"/>
<comment type="caution">
    <text evidence="9">The sequence shown here is derived from an EMBL/GenBank/DDBJ whole genome shotgun (WGS) entry which is preliminary data.</text>
</comment>
<dbReference type="SUPFAM" id="SSF88723">
    <property type="entry name" value="PIN domain-like"/>
    <property type="match status" value="1"/>
</dbReference>
<dbReference type="PANTHER" id="PTHR33653">
    <property type="entry name" value="RIBONUCLEASE VAPC2"/>
    <property type="match status" value="1"/>
</dbReference>
<evidence type="ECO:0000259" key="8">
    <source>
        <dbReference type="Pfam" id="PF01850"/>
    </source>
</evidence>
<dbReference type="GO" id="GO:0046872">
    <property type="term" value="F:metal ion binding"/>
    <property type="evidence" value="ECO:0007669"/>
    <property type="project" value="UniProtKB-KW"/>
</dbReference>
<name>A0A1F5GR99_9BACT</name>
<dbReference type="InterPro" id="IPR050556">
    <property type="entry name" value="Type_II_TA_system_RNase"/>
</dbReference>
<comment type="cofactor">
    <cofactor evidence="1">
        <name>Mg(2+)</name>
        <dbReference type="ChEBI" id="CHEBI:18420"/>
    </cofactor>
</comment>
<evidence type="ECO:0000256" key="5">
    <source>
        <dbReference type="ARBA" id="ARBA00022801"/>
    </source>
</evidence>
<keyword evidence="5" id="KW-0378">Hydrolase</keyword>
<comment type="similarity">
    <text evidence="7">Belongs to the PINc/VapC protein family.</text>
</comment>
<keyword evidence="4" id="KW-0479">Metal-binding</keyword>
<dbReference type="Pfam" id="PF01850">
    <property type="entry name" value="PIN"/>
    <property type="match status" value="1"/>
</dbReference>
<dbReference type="PANTHER" id="PTHR33653:SF1">
    <property type="entry name" value="RIBONUCLEASE VAPC2"/>
    <property type="match status" value="1"/>
</dbReference>
<dbReference type="Gene3D" id="3.40.50.1010">
    <property type="entry name" value="5'-nuclease"/>
    <property type="match status" value="1"/>
</dbReference>
<evidence type="ECO:0000256" key="4">
    <source>
        <dbReference type="ARBA" id="ARBA00022723"/>
    </source>
</evidence>
<evidence type="ECO:0000256" key="6">
    <source>
        <dbReference type="ARBA" id="ARBA00022842"/>
    </source>
</evidence>
<accession>A0A1F5GR99</accession>
<feature type="domain" description="PIN" evidence="8">
    <location>
        <begin position="4"/>
        <end position="119"/>
    </location>
</feature>
<dbReference type="STRING" id="1797724.A3A48_03305"/>
<gene>
    <name evidence="9" type="ORF">A3A48_03305</name>
</gene>
<evidence type="ECO:0000313" key="9">
    <source>
        <dbReference type="EMBL" id="OGD94349.1"/>
    </source>
</evidence>
<dbReference type="GO" id="GO:0004518">
    <property type="term" value="F:nuclease activity"/>
    <property type="evidence" value="ECO:0007669"/>
    <property type="project" value="UniProtKB-KW"/>
</dbReference>
<dbReference type="InterPro" id="IPR002716">
    <property type="entry name" value="PIN_dom"/>
</dbReference>
<keyword evidence="2" id="KW-1277">Toxin-antitoxin system</keyword>
<evidence type="ECO:0000313" key="10">
    <source>
        <dbReference type="Proteomes" id="UP000178336"/>
    </source>
</evidence>
<keyword evidence="6" id="KW-0460">Magnesium</keyword>